<evidence type="ECO:0008006" key="4">
    <source>
        <dbReference type="Google" id="ProtNLM"/>
    </source>
</evidence>
<dbReference type="InterPro" id="IPR007995">
    <property type="entry name" value="DUF742"/>
</dbReference>
<reference evidence="2 3" key="1">
    <citation type="submission" date="2023-07" db="EMBL/GenBank/DDBJ databases">
        <title>Sequencing the genomes of 1000 actinobacteria strains.</title>
        <authorList>
            <person name="Klenk H.-P."/>
        </authorList>
    </citation>
    <scope>NUCLEOTIDE SEQUENCE [LARGE SCALE GENOMIC DNA]</scope>
    <source>
        <strain evidence="2 3">DSM 44109</strain>
    </source>
</reference>
<evidence type="ECO:0000313" key="2">
    <source>
        <dbReference type="EMBL" id="MDP9860897.1"/>
    </source>
</evidence>
<proteinExistence type="predicted"/>
<feature type="region of interest" description="Disordered" evidence="1">
    <location>
        <begin position="1"/>
        <end position="80"/>
    </location>
</feature>
<protein>
    <recommendedName>
        <fullName evidence="4">DUF742 domain-containing protein</fullName>
    </recommendedName>
</protein>
<dbReference type="PANTHER" id="PTHR36221">
    <property type="entry name" value="DUF742 DOMAIN-CONTAINING PROTEIN"/>
    <property type="match status" value="1"/>
</dbReference>
<name>A0ABT9QVG7_9ACTN</name>
<gene>
    <name evidence="2" type="ORF">J2S55_000156</name>
</gene>
<dbReference type="Pfam" id="PF05331">
    <property type="entry name" value="DUF742"/>
    <property type="match status" value="1"/>
</dbReference>
<evidence type="ECO:0000256" key="1">
    <source>
        <dbReference type="SAM" id="MobiDB-lite"/>
    </source>
</evidence>
<dbReference type="EMBL" id="JAUSRB010000001">
    <property type="protein sequence ID" value="MDP9860897.1"/>
    <property type="molecule type" value="Genomic_DNA"/>
</dbReference>
<sequence>MWGGYQESGQGAGPGPGSGDGYGPAPGGSPDYGPPRGEPPRYGGPPGHGAPQGAPPGYGLPYGEPSGYGPSPYGEPPEEESSLVRMYAVTGGRTAPRTQLAMEALVSSATSAQLGLSYIREYRDISELCRQIRSVAEISALLGIPLGVARVLVADMEAEGLVRVHHPRIDKDGPGLQLLERVLSGLHRL</sequence>
<organism evidence="2 3">
    <name type="scientific">Streptosporangium brasiliense</name>
    <dbReference type="NCBI Taxonomy" id="47480"/>
    <lineage>
        <taxon>Bacteria</taxon>
        <taxon>Bacillati</taxon>
        <taxon>Actinomycetota</taxon>
        <taxon>Actinomycetes</taxon>
        <taxon>Streptosporangiales</taxon>
        <taxon>Streptosporangiaceae</taxon>
        <taxon>Streptosporangium</taxon>
    </lineage>
</organism>
<evidence type="ECO:0000313" key="3">
    <source>
        <dbReference type="Proteomes" id="UP001230426"/>
    </source>
</evidence>
<dbReference type="PANTHER" id="PTHR36221:SF1">
    <property type="entry name" value="DUF742 DOMAIN-CONTAINING PROTEIN"/>
    <property type="match status" value="1"/>
</dbReference>
<keyword evidence="3" id="KW-1185">Reference proteome</keyword>
<accession>A0ABT9QVG7</accession>
<feature type="compositionally biased region" description="Gly residues" evidence="1">
    <location>
        <begin position="10"/>
        <end position="26"/>
    </location>
</feature>
<dbReference type="Proteomes" id="UP001230426">
    <property type="component" value="Unassembled WGS sequence"/>
</dbReference>
<feature type="compositionally biased region" description="Low complexity" evidence="1">
    <location>
        <begin position="49"/>
        <end position="72"/>
    </location>
</feature>
<comment type="caution">
    <text evidence="2">The sequence shown here is derived from an EMBL/GenBank/DDBJ whole genome shotgun (WGS) entry which is preliminary data.</text>
</comment>